<feature type="transmembrane region" description="Helical" evidence="7">
    <location>
        <begin position="106"/>
        <end position="128"/>
    </location>
</feature>
<dbReference type="Proteomes" id="UP001202117">
    <property type="component" value="Unassembled WGS sequence"/>
</dbReference>
<feature type="transmembrane region" description="Helical" evidence="7">
    <location>
        <begin position="255"/>
        <end position="275"/>
    </location>
</feature>
<comment type="similarity">
    <text evidence="2">Belongs to the binding-protein-dependent transport system permease family. AraH/RbsC subfamily.</text>
</comment>
<dbReference type="EMBL" id="JAKVPY010000018">
    <property type="protein sequence ID" value="MCH4564349.1"/>
    <property type="molecule type" value="Genomic_DNA"/>
</dbReference>
<evidence type="ECO:0000256" key="5">
    <source>
        <dbReference type="ARBA" id="ARBA00022989"/>
    </source>
</evidence>
<protein>
    <submittedName>
        <fullName evidence="8">ABC transporter permease</fullName>
    </submittedName>
</protein>
<feature type="transmembrane region" description="Helical" evidence="7">
    <location>
        <begin position="135"/>
        <end position="153"/>
    </location>
</feature>
<evidence type="ECO:0000256" key="4">
    <source>
        <dbReference type="ARBA" id="ARBA00022692"/>
    </source>
</evidence>
<comment type="subcellular location">
    <subcellularLocation>
        <location evidence="1">Cell inner membrane</location>
        <topology evidence="1">Multi-pass membrane protein</topology>
    </subcellularLocation>
</comment>
<keyword evidence="6 7" id="KW-0472">Membrane</keyword>
<feature type="transmembrane region" description="Helical" evidence="7">
    <location>
        <begin position="29"/>
        <end position="49"/>
    </location>
</feature>
<dbReference type="PANTHER" id="PTHR32196">
    <property type="entry name" value="ABC TRANSPORTER PERMEASE PROTEIN YPHD-RELATED-RELATED"/>
    <property type="match status" value="1"/>
</dbReference>
<keyword evidence="5 7" id="KW-1133">Transmembrane helix</keyword>
<feature type="transmembrane region" description="Helical" evidence="7">
    <location>
        <begin position="282"/>
        <end position="304"/>
    </location>
</feature>
<reference evidence="8 9" key="1">
    <citation type="submission" date="2022-02" db="EMBL/GenBank/DDBJ databases">
        <title>Halomonas fukangensis sp. nov., a halophilic bacterium isolated from a bulk soil of Kalidium foliatum at Fukang.</title>
        <authorList>
            <person name="Huang Y."/>
        </authorList>
    </citation>
    <scope>NUCLEOTIDE SEQUENCE [LARGE SCALE GENOMIC DNA]</scope>
    <source>
        <strain evidence="8 9">EGI 63088</strain>
    </source>
</reference>
<evidence type="ECO:0000256" key="3">
    <source>
        <dbReference type="ARBA" id="ARBA00022475"/>
    </source>
</evidence>
<keyword evidence="3" id="KW-1003">Cell membrane</keyword>
<proteinExistence type="inferred from homology"/>
<dbReference type="CDD" id="cd06579">
    <property type="entry name" value="TM_PBP1_transp_AraH_like"/>
    <property type="match status" value="1"/>
</dbReference>
<organism evidence="8 9">
    <name type="scientific">Halomonas flagellata</name>
    <dbReference type="NCBI Taxonomy" id="2920385"/>
    <lineage>
        <taxon>Bacteria</taxon>
        <taxon>Pseudomonadati</taxon>
        <taxon>Pseudomonadota</taxon>
        <taxon>Gammaproteobacteria</taxon>
        <taxon>Oceanospirillales</taxon>
        <taxon>Halomonadaceae</taxon>
        <taxon>Halomonas</taxon>
    </lineage>
</organism>
<evidence type="ECO:0000313" key="8">
    <source>
        <dbReference type="EMBL" id="MCH4564349.1"/>
    </source>
</evidence>
<dbReference type="InterPro" id="IPR001851">
    <property type="entry name" value="ABC_transp_permease"/>
</dbReference>
<accession>A0ABS9RWX7</accession>
<gene>
    <name evidence="8" type="ORF">MKP05_14655</name>
</gene>
<evidence type="ECO:0000313" key="9">
    <source>
        <dbReference type="Proteomes" id="UP001202117"/>
    </source>
</evidence>
<evidence type="ECO:0000256" key="7">
    <source>
        <dbReference type="SAM" id="Phobius"/>
    </source>
</evidence>
<feature type="transmembrane region" description="Helical" evidence="7">
    <location>
        <begin position="83"/>
        <end position="100"/>
    </location>
</feature>
<feature type="transmembrane region" description="Helical" evidence="7">
    <location>
        <begin position="310"/>
        <end position="327"/>
    </location>
</feature>
<dbReference type="Pfam" id="PF02653">
    <property type="entry name" value="BPD_transp_2"/>
    <property type="match status" value="1"/>
</dbReference>
<comment type="caution">
    <text evidence="8">The sequence shown here is derived from an EMBL/GenBank/DDBJ whole genome shotgun (WGS) entry which is preliminary data.</text>
</comment>
<keyword evidence="4 7" id="KW-0812">Transmembrane</keyword>
<feature type="transmembrane region" description="Helical" evidence="7">
    <location>
        <begin position="173"/>
        <end position="196"/>
    </location>
</feature>
<name>A0ABS9RWX7_9GAMM</name>
<feature type="transmembrane region" description="Helical" evidence="7">
    <location>
        <begin position="228"/>
        <end position="249"/>
    </location>
</feature>
<keyword evidence="9" id="KW-1185">Reference proteome</keyword>
<evidence type="ECO:0000256" key="1">
    <source>
        <dbReference type="ARBA" id="ARBA00004429"/>
    </source>
</evidence>
<evidence type="ECO:0000256" key="2">
    <source>
        <dbReference type="ARBA" id="ARBA00007942"/>
    </source>
</evidence>
<sequence length="337" mass="34926">MTDMVQQSVPATVSCQKAEKTAERVVMRYSFFLLVAVVFVALAILRPSFTTLGNIHGILLSTSIAGLMFLGLTWIIAAGEIDVSFMSVAALANMAVAGLVSTGVGWPIAVLGGLGVGIVFGVLNATLVAVFRLPALVITIASGALAASLAAAIGKGTSISLASTGFVGAILDARIVGAIPLLAVIVGLLYVVAWVLQEKLTFGRYIYAMEQNREAVVEAGIPVTRLMFLLFVLSGIGSAMAGVLLSANLSSGQPYLGNSYFFDGLTAVLLGGMALKFGKPNVLGTLAAVLFLVGLLNGAALLGWTDSERQIIRGSLLLIGVGLVVLARTRTNRRNLS</sequence>
<dbReference type="PANTHER" id="PTHR32196:SF72">
    <property type="entry name" value="RIBOSE IMPORT PERMEASE PROTEIN RBSC"/>
    <property type="match status" value="1"/>
</dbReference>
<dbReference type="RefSeq" id="WP_240569010.1">
    <property type="nucleotide sequence ID" value="NZ_JAKVPY010000018.1"/>
</dbReference>
<evidence type="ECO:0000256" key="6">
    <source>
        <dbReference type="ARBA" id="ARBA00023136"/>
    </source>
</evidence>
<feature type="transmembrane region" description="Helical" evidence="7">
    <location>
        <begin position="55"/>
        <end position="76"/>
    </location>
</feature>